<evidence type="ECO:0000259" key="4">
    <source>
        <dbReference type="Pfam" id="PF13377"/>
    </source>
</evidence>
<dbReference type="EMBL" id="JAOSLC020000002">
    <property type="protein sequence ID" value="MDD7913649.1"/>
    <property type="molecule type" value="Genomic_DNA"/>
</dbReference>
<keyword evidence="6" id="KW-1185">Reference proteome</keyword>
<dbReference type="PANTHER" id="PTHR30146:SF109">
    <property type="entry name" value="HTH-TYPE TRANSCRIPTIONAL REGULATOR GALS"/>
    <property type="match status" value="1"/>
</dbReference>
<organism evidence="5 6">
    <name type="scientific">Polaribacter ponticola</name>
    <dbReference type="NCBI Taxonomy" id="2978475"/>
    <lineage>
        <taxon>Bacteria</taxon>
        <taxon>Pseudomonadati</taxon>
        <taxon>Bacteroidota</taxon>
        <taxon>Flavobacteriia</taxon>
        <taxon>Flavobacteriales</taxon>
        <taxon>Flavobacteriaceae</taxon>
    </lineage>
</organism>
<dbReference type="RefSeq" id="WP_274270197.1">
    <property type="nucleotide sequence ID" value="NZ_JAOSLC020000002.1"/>
</dbReference>
<reference evidence="5" key="1">
    <citation type="submission" date="2023-02" db="EMBL/GenBank/DDBJ databases">
        <title>Polaribacter ponticola sp. nov., isolated from seawater.</title>
        <authorList>
            <person name="Baek J.H."/>
            <person name="Kim J.M."/>
            <person name="Choi D.G."/>
            <person name="Jeon C.O."/>
        </authorList>
    </citation>
    <scope>NUCLEOTIDE SEQUENCE</scope>
    <source>
        <strain evidence="5">MSW5</strain>
    </source>
</reference>
<comment type="caution">
    <text evidence="5">The sequence shown here is derived from an EMBL/GenBank/DDBJ whole genome shotgun (WGS) entry which is preliminary data.</text>
</comment>
<proteinExistence type="predicted"/>
<evidence type="ECO:0000313" key="6">
    <source>
        <dbReference type="Proteomes" id="UP001151478"/>
    </source>
</evidence>
<gene>
    <name evidence="5" type="ORF">N5A56_004100</name>
</gene>
<evidence type="ECO:0000313" key="5">
    <source>
        <dbReference type="EMBL" id="MDD7913649.1"/>
    </source>
</evidence>
<evidence type="ECO:0000256" key="2">
    <source>
        <dbReference type="ARBA" id="ARBA00023125"/>
    </source>
</evidence>
<evidence type="ECO:0000256" key="1">
    <source>
        <dbReference type="ARBA" id="ARBA00023015"/>
    </source>
</evidence>
<name>A0ABT5S6B9_9FLAO</name>
<keyword evidence="2" id="KW-0238">DNA-binding</keyword>
<dbReference type="Gene3D" id="3.40.50.2300">
    <property type="match status" value="2"/>
</dbReference>
<feature type="domain" description="Transcriptional regulator LacI/GalR-like sensor" evidence="4">
    <location>
        <begin position="1"/>
        <end position="77"/>
    </location>
</feature>
<dbReference type="Proteomes" id="UP001151478">
    <property type="component" value="Unassembled WGS sequence"/>
</dbReference>
<protein>
    <submittedName>
        <fullName evidence="5">Substrate-binding domain-containing protein</fullName>
    </submittedName>
</protein>
<evidence type="ECO:0000256" key="3">
    <source>
        <dbReference type="ARBA" id="ARBA00023163"/>
    </source>
</evidence>
<dbReference type="SUPFAM" id="SSF53822">
    <property type="entry name" value="Periplasmic binding protein-like I"/>
    <property type="match status" value="1"/>
</dbReference>
<dbReference type="PANTHER" id="PTHR30146">
    <property type="entry name" value="LACI-RELATED TRANSCRIPTIONAL REPRESSOR"/>
    <property type="match status" value="1"/>
</dbReference>
<dbReference type="InterPro" id="IPR028082">
    <property type="entry name" value="Peripla_BP_I"/>
</dbReference>
<keyword evidence="3" id="KW-0804">Transcription</keyword>
<keyword evidence="1" id="KW-0805">Transcription regulation</keyword>
<accession>A0ABT5S6B9</accession>
<sequence>MKAIKKNGKKIPKDVSVIAFSNGILSRHSSPKMTTVSQHGELMGETAAQILIDKLKNKNKDFITKVINTDLVIRDSTK</sequence>
<dbReference type="Pfam" id="PF13377">
    <property type="entry name" value="Peripla_BP_3"/>
    <property type="match status" value="1"/>
</dbReference>
<dbReference type="InterPro" id="IPR046335">
    <property type="entry name" value="LacI/GalR-like_sensor"/>
</dbReference>